<evidence type="ECO:0000256" key="6">
    <source>
        <dbReference type="ARBA" id="ARBA00022801"/>
    </source>
</evidence>
<dbReference type="Pfam" id="PF16470">
    <property type="entry name" value="S8_pro-domain"/>
    <property type="match status" value="1"/>
</dbReference>
<dbReference type="GeneTree" id="ENSGT00940000157220"/>
<dbReference type="FunCoup" id="A0A3P8V5W8">
    <property type="interactions" value="174"/>
</dbReference>
<dbReference type="GO" id="GO:0016486">
    <property type="term" value="P:peptide hormone processing"/>
    <property type="evidence" value="ECO:0007669"/>
    <property type="project" value="TreeGrafter"/>
</dbReference>
<keyword evidence="3 12" id="KW-0645">Protease</keyword>
<dbReference type="Pfam" id="PF00082">
    <property type="entry name" value="Peptidase_S8"/>
    <property type="match status" value="1"/>
</dbReference>
<dbReference type="GO" id="GO:0033334">
    <property type="term" value="P:fin morphogenesis"/>
    <property type="evidence" value="ECO:0007669"/>
    <property type="project" value="Ensembl"/>
</dbReference>
<protein>
    <submittedName>
        <fullName evidence="16">Furin (paired basic amino acid cleaving enzyme) a</fullName>
    </submittedName>
</protein>
<feature type="domain" description="P/Homo B" evidence="15">
    <location>
        <begin position="592"/>
        <end position="724"/>
    </location>
</feature>
<dbReference type="InterPro" id="IPR032815">
    <property type="entry name" value="S8_pro-domain"/>
</dbReference>
<keyword evidence="8 14" id="KW-0472">Membrane</keyword>
<evidence type="ECO:0000256" key="11">
    <source>
        <dbReference type="PIRSR" id="PIRSR615500-1"/>
    </source>
</evidence>
<dbReference type="SMART" id="SM00261">
    <property type="entry name" value="FU"/>
    <property type="match status" value="2"/>
</dbReference>
<dbReference type="SUPFAM" id="SSF52743">
    <property type="entry name" value="Subtilisin-like"/>
    <property type="match status" value="1"/>
</dbReference>
<dbReference type="Pfam" id="PF01483">
    <property type="entry name" value="P_proprotein"/>
    <property type="match status" value="1"/>
</dbReference>
<reference evidence="16" key="2">
    <citation type="submission" date="2025-08" db="UniProtKB">
        <authorList>
            <consortium name="Ensembl"/>
        </authorList>
    </citation>
    <scope>IDENTIFICATION</scope>
</reference>
<keyword evidence="6 12" id="KW-0378">Hydrolase</keyword>
<dbReference type="Gene3D" id="2.10.220.10">
    <property type="entry name" value="Hormone Receptor, Insulin-like Growth Factor Receptor 1, Chain A, domain 2"/>
    <property type="match status" value="1"/>
</dbReference>
<keyword evidence="5" id="KW-0732">Signal</keyword>
<dbReference type="FunFam" id="3.30.70.850:FF:000001">
    <property type="entry name" value="Proprotein convertase subtilisin/kexin type 5"/>
    <property type="match status" value="1"/>
</dbReference>
<dbReference type="InterPro" id="IPR002884">
    <property type="entry name" value="P_dom"/>
</dbReference>
<feature type="transmembrane region" description="Helical" evidence="14">
    <location>
        <begin position="151"/>
        <end position="169"/>
    </location>
</feature>
<dbReference type="SUPFAM" id="SSF54897">
    <property type="entry name" value="Protease propeptides/inhibitors"/>
    <property type="match status" value="1"/>
</dbReference>
<dbReference type="GO" id="GO:0060536">
    <property type="term" value="P:cartilage morphogenesis"/>
    <property type="evidence" value="ECO:0007669"/>
    <property type="project" value="Ensembl"/>
</dbReference>
<accession>A0A3P8V5W8</accession>
<dbReference type="InterPro" id="IPR022398">
    <property type="entry name" value="Peptidase_S8_His-AS"/>
</dbReference>
<dbReference type="InterPro" id="IPR006212">
    <property type="entry name" value="Furin_repeat"/>
</dbReference>
<evidence type="ECO:0000256" key="3">
    <source>
        <dbReference type="ARBA" id="ARBA00022670"/>
    </source>
</evidence>
<dbReference type="GO" id="GO:0005802">
    <property type="term" value="C:trans-Golgi network"/>
    <property type="evidence" value="ECO:0007669"/>
    <property type="project" value="TreeGrafter"/>
</dbReference>
<dbReference type="InterPro" id="IPR000209">
    <property type="entry name" value="Peptidase_S8/S53_dom"/>
</dbReference>
<dbReference type="PANTHER" id="PTHR42884">
    <property type="entry name" value="PROPROTEIN CONVERTASE SUBTILISIN/KEXIN-RELATED"/>
    <property type="match status" value="1"/>
</dbReference>
<dbReference type="Gene3D" id="3.40.50.200">
    <property type="entry name" value="Peptidase S8/S53 domain"/>
    <property type="match status" value="1"/>
</dbReference>
<dbReference type="Proteomes" id="UP000265120">
    <property type="component" value="Chromosome 5"/>
</dbReference>
<comment type="similarity">
    <text evidence="2">Belongs to the peptidase S8 family. Furin subfamily.</text>
</comment>
<proteinExistence type="inferred from homology"/>
<evidence type="ECO:0000313" key="17">
    <source>
        <dbReference type="Proteomes" id="UP000265120"/>
    </source>
</evidence>
<dbReference type="PROSITE" id="PS00138">
    <property type="entry name" value="SUBTILASE_SER"/>
    <property type="match status" value="1"/>
</dbReference>
<dbReference type="InterPro" id="IPR009030">
    <property type="entry name" value="Growth_fac_rcpt_cys_sf"/>
</dbReference>
<dbReference type="PROSITE" id="PS00137">
    <property type="entry name" value="SUBTILASE_HIS"/>
    <property type="match status" value="1"/>
</dbReference>
<dbReference type="GO" id="GO:0048703">
    <property type="term" value="P:embryonic viscerocranium morphogenesis"/>
    <property type="evidence" value="ECO:0007669"/>
    <property type="project" value="Ensembl"/>
</dbReference>
<dbReference type="GO" id="GO:0003146">
    <property type="term" value="P:heart jogging"/>
    <property type="evidence" value="ECO:0007669"/>
    <property type="project" value="Ensembl"/>
</dbReference>
<dbReference type="InterPro" id="IPR023828">
    <property type="entry name" value="Peptidase_S8_Ser-AS"/>
</dbReference>
<feature type="active site" description="Charge relay system" evidence="11 12">
    <location>
        <position position="301"/>
    </location>
</feature>
<dbReference type="PROSITE" id="PS51829">
    <property type="entry name" value="P_HOMO_B"/>
    <property type="match status" value="1"/>
</dbReference>
<evidence type="ECO:0000256" key="13">
    <source>
        <dbReference type="SAM" id="MobiDB-lite"/>
    </source>
</evidence>
<evidence type="ECO:0000256" key="12">
    <source>
        <dbReference type="PROSITE-ProRule" id="PRU01240"/>
    </source>
</evidence>
<dbReference type="OMA" id="HIHRESP"/>
<dbReference type="GO" id="GO:0003140">
    <property type="term" value="P:determination of left/right asymmetry in lateral mesoderm"/>
    <property type="evidence" value="ECO:0007669"/>
    <property type="project" value="Ensembl"/>
</dbReference>
<evidence type="ECO:0000256" key="7">
    <source>
        <dbReference type="ARBA" id="ARBA00022825"/>
    </source>
</evidence>
<keyword evidence="7 12" id="KW-0720">Serine protease</keyword>
<evidence type="ECO:0000259" key="15">
    <source>
        <dbReference type="PROSITE" id="PS51829"/>
    </source>
</evidence>
<feature type="region of interest" description="Disordered" evidence="13">
    <location>
        <begin position="308"/>
        <end position="335"/>
    </location>
</feature>
<reference evidence="16 17" key="1">
    <citation type="journal article" date="2014" name="Nat. Genet.">
        <title>Whole-genome sequence of a flatfish provides insights into ZW sex chromosome evolution and adaptation to a benthic lifestyle.</title>
        <authorList>
            <person name="Chen S."/>
            <person name="Zhang G."/>
            <person name="Shao C."/>
            <person name="Huang Q."/>
            <person name="Liu G."/>
            <person name="Zhang P."/>
            <person name="Song W."/>
            <person name="An N."/>
            <person name="Chalopin D."/>
            <person name="Volff J.N."/>
            <person name="Hong Y."/>
            <person name="Li Q."/>
            <person name="Sha Z."/>
            <person name="Zhou H."/>
            <person name="Xie M."/>
            <person name="Yu Q."/>
            <person name="Liu Y."/>
            <person name="Xiang H."/>
            <person name="Wang N."/>
            <person name="Wu K."/>
            <person name="Yang C."/>
            <person name="Zhou Q."/>
            <person name="Liao X."/>
            <person name="Yang L."/>
            <person name="Hu Q."/>
            <person name="Zhang J."/>
            <person name="Meng L."/>
            <person name="Jin L."/>
            <person name="Tian Y."/>
            <person name="Lian J."/>
            <person name="Yang J."/>
            <person name="Miao G."/>
            <person name="Liu S."/>
            <person name="Liang Z."/>
            <person name="Yan F."/>
            <person name="Li Y."/>
            <person name="Sun B."/>
            <person name="Zhang H."/>
            <person name="Zhang J."/>
            <person name="Zhu Y."/>
            <person name="Du M."/>
            <person name="Zhao Y."/>
            <person name="Schartl M."/>
            <person name="Tang Q."/>
            <person name="Wang J."/>
        </authorList>
    </citation>
    <scope>NUCLEOTIDE SEQUENCE</scope>
</reference>
<dbReference type="AlphaFoldDB" id="A0A3P8V5W8"/>
<dbReference type="InterPro" id="IPR038466">
    <property type="entry name" value="S8_pro-domain_sf"/>
</dbReference>
<dbReference type="CDD" id="cd04059">
    <property type="entry name" value="Peptidases_S8_Protein_convertases_Kexins_Furin-like"/>
    <property type="match status" value="1"/>
</dbReference>
<dbReference type="Gene3D" id="2.60.120.260">
    <property type="entry name" value="Galactose-binding domain-like"/>
    <property type="match status" value="1"/>
</dbReference>
<dbReference type="GO" id="GO:0009617">
    <property type="term" value="P:response to bacterium"/>
    <property type="evidence" value="ECO:0007669"/>
    <property type="project" value="Ensembl"/>
</dbReference>
<keyword evidence="10" id="KW-0325">Glycoprotein</keyword>
<dbReference type="GO" id="GO:0000139">
    <property type="term" value="C:Golgi membrane"/>
    <property type="evidence" value="ECO:0007669"/>
    <property type="project" value="TreeGrafter"/>
</dbReference>
<dbReference type="InterPro" id="IPR023827">
    <property type="entry name" value="Peptidase_S8_Asp-AS"/>
</dbReference>
<evidence type="ECO:0000256" key="1">
    <source>
        <dbReference type="ARBA" id="ARBA00004308"/>
    </source>
</evidence>
<dbReference type="PROSITE" id="PS51892">
    <property type="entry name" value="SUBTILASE"/>
    <property type="match status" value="1"/>
</dbReference>
<dbReference type="GO" id="GO:0071907">
    <property type="term" value="P:determination of digestive tract left/right asymmetry"/>
    <property type="evidence" value="ECO:0007669"/>
    <property type="project" value="Ensembl"/>
</dbReference>
<evidence type="ECO:0000256" key="2">
    <source>
        <dbReference type="ARBA" id="ARBA00005325"/>
    </source>
</evidence>
<dbReference type="Ensembl" id="ENSCSET00000009606.1">
    <property type="protein sequence ID" value="ENSCSEP00000009494.1"/>
    <property type="gene ID" value="ENSCSEG00000006093.1"/>
</dbReference>
<dbReference type="STRING" id="244447.ENSCSEP00000009494"/>
<comment type="subcellular location">
    <subcellularLocation>
        <location evidence="1">Endomembrane system</location>
    </subcellularLocation>
</comment>
<keyword evidence="14" id="KW-0812">Transmembrane</keyword>
<name>A0A3P8V5W8_CYNSE</name>
<dbReference type="GO" id="GO:0004252">
    <property type="term" value="F:serine-type endopeptidase activity"/>
    <property type="evidence" value="ECO:0007669"/>
    <property type="project" value="UniProtKB-UniRule"/>
</dbReference>
<feature type="active site" description="Charge relay system" evidence="11 12">
    <location>
        <position position="516"/>
    </location>
</feature>
<dbReference type="InterPro" id="IPR036852">
    <property type="entry name" value="Peptidase_S8/S53_dom_sf"/>
</dbReference>
<dbReference type="InterPro" id="IPR034182">
    <property type="entry name" value="Kexin/furin"/>
</dbReference>
<keyword evidence="4" id="KW-0165">Cleavage on pair of basic residues</keyword>
<evidence type="ECO:0000256" key="9">
    <source>
        <dbReference type="ARBA" id="ARBA00023145"/>
    </source>
</evidence>
<reference evidence="16" key="3">
    <citation type="submission" date="2025-09" db="UniProtKB">
        <authorList>
            <consortium name="Ensembl"/>
        </authorList>
    </citation>
    <scope>IDENTIFICATION</scope>
</reference>
<keyword evidence="14" id="KW-1133">Transmembrane helix</keyword>
<evidence type="ECO:0000313" key="16">
    <source>
        <dbReference type="Ensembl" id="ENSCSEP00000009494.1"/>
    </source>
</evidence>
<dbReference type="GO" id="GO:0001947">
    <property type="term" value="P:heart looping"/>
    <property type="evidence" value="ECO:0007669"/>
    <property type="project" value="Ensembl"/>
</dbReference>
<dbReference type="FunFam" id="3.40.50.200:FF:000001">
    <property type="entry name" value="Furin 2, isoform B"/>
    <property type="match status" value="1"/>
</dbReference>
<evidence type="ECO:0000256" key="10">
    <source>
        <dbReference type="ARBA" id="ARBA00023180"/>
    </source>
</evidence>
<dbReference type="SUPFAM" id="SSF57184">
    <property type="entry name" value="Growth factor receptor domain"/>
    <property type="match status" value="1"/>
</dbReference>
<dbReference type="FunFam" id="2.60.120.260:FF:000034">
    <property type="entry name" value="furin isoform X2"/>
    <property type="match status" value="1"/>
</dbReference>
<dbReference type="CDD" id="cd00064">
    <property type="entry name" value="FU"/>
    <property type="match status" value="2"/>
</dbReference>
<dbReference type="PRINTS" id="PR00723">
    <property type="entry name" value="SUBTILISIN"/>
</dbReference>
<feature type="transmembrane region" description="Helical" evidence="14">
    <location>
        <begin position="858"/>
        <end position="879"/>
    </location>
</feature>
<evidence type="ECO:0000256" key="14">
    <source>
        <dbReference type="SAM" id="Phobius"/>
    </source>
</evidence>
<evidence type="ECO:0000256" key="5">
    <source>
        <dbReference type="ARBA" id="ARBA00022729"/>
    </source>
</evidence>
<evidence type="ECO:0000256" key="4">
    <source>
        <dbReference type="ARBA" id="ARBA00022685"/>
    </source>
</evidence>
<dbReference type="InParanoid" id="A0A3P8V5W8"/>
<dbReference type="InterPro" id="IPR008979">
    <property type="entry name" value="Galactose-bd-like_sf"/>
</dbReference>
<dbReference type="SUPFAM" id="SSF49785">
    <property type="entry name" value="Galactose-binding domain-like"/>
    <property type="match status" value="1"/>
</dbReference>
<keyword evidence="17" id="KW-1185">Reference proteome</keyword>
<organism evidence="16 17">
    <name type="scientific">Cynoglossus semilaevis</name>
    <name type="common">Tongue sole</name>
    <dbReference type="NCBI Taxonomy" id="244447"/>
    <lineage>
        <taxon>Eukaryota</taxon>
        <taxon>Metazoa</taxon>
        <taxon>Chordata</taxon>
        <taxon>Craniata</taxon>
        <taxon>Vertebrata</taxon>
        <taxon>Euteleostomi</taxon>
        <taxon>Actinopterygii</taxon>
        <taxon>Neopterygii</taxon>
        <taxon>Teleostei</taxon>
        <taxon>Neoteleostei</taxon>
        <taxon>Acanthomorphata</taxon>
        <taxon>Carangaria</taxon>
        <taxon>Pleuronectiformes</taxon>
        <taxon>Pleuronectoidei</taxon>
        <taxon>Cynoglossidae</taxon>
        <taxon>Cynoglossinae</taxon>
        <taxon>Cynoglossus</taxon>
    </lineage>
</organism>
<dbReference type="Gene3D" id="3.30.70.850">
    <property type="entry name" value="Peptidase S8, pro-domain"/>
    <property type="match status" value="1"/>
</dbReference>
<evidence type="ECO:0000256" key="8">
    <source>
        <dbReference type="ARBA" id="ARBA00023136"/>
    </source>
</evidence>
<dbReference type="InterPro" id="IPR015500">
    <property type="entry name" value="Peptidase_S8_subtilisin-rel"/>
</dbReference>
<dbReference type="PANTHER" id="PTHR42884:SF32">
    <property type="entry name" value="FURIN (PAIRED BASIC AMINO ACID CLEAVING ENZYME) A"/>
    <property type="match status" value="1"/>
</dbReference>
<feature type="active site" description="Charge relay system" evidence="11 12">
    <location>
        <position position="342"/>
    </location>
</feature>
<keyword evidence="9" id="KW-0865">Zymogen</keyword>
<sequence>MNKNTKHVSGVTLRPRFDRVASQKKVGNHWVKGSEIFCLCKVLSVHACTNTWVCVFSALHWETVWLSVLSTSRVSGLKPRLESVSPTILDLLTDLENLFPQTDDTELCEPRRSLSSSTAVQPIGVAVLRSCVVLRQLMASASASCSVGHRLGLLGFIFWPLLVLLVSGLRPVLGLKVYTNTWAVHIPGGVEVADQIANKHGFINHGHVFGDYYHFRHRMVTKRSLSIHSGTHVRLLKDPKVTWAEQQVSKKRKKRDTFVEPSDPKFKDQWYLYNSNRRDLNANSAWQLGYTGEGVVVSILDDGIEKNHPDLAQNYDPDASYDVNDGDPDPQPRYTQLNDNRHGTRCAGEVAAVANNGICGVGVAYNAKIGGVRMLDGEVTDMVEAQSLSLNPQHIDIYSVSWGPEDDGKTVDGPAKLAKEAFLRGVTEGRGGLGSIFVWASGNGGREKDSCNCDGYTNSIYTLSISSSTQNGNVPWYSEACSSTLATTYSSGNINEKQIVTTDLKSKCTDSHTGTSASAPLAAGIIALALEANKNLTWRDMQHLVVQTSHPAHLLTNDWKTNGVGRKVSHSYGYGLLDAGAIVSLAKTWKNVAPQRKCVIPMVSEPRNIGSRLSINISVDACVGTENRVTLLEHVQARLTLSYNRRGNLAIHLISPAGTRSTLLHPRPHDYSSEGFNDWAFMTTHSWDEDPKGSWTLEIENIAGESDYGTLTQFTLVLYGTGSASTNSSENPQPTSCKTLDLRQSCIECHSGYFLFHQSCVKECPSGFSVGSEPLNYTVGNAILPASVPACLPCPDPCLTCSSLSPQACLSCPPHSSLDPVSGTCMHLNQYMRESPDTLMRGQGNAVMPVESGSQLPVTVAVLSCVAIIATFASIFLLLQLRSGALIKLPSLEAAGGLGSGFRLGGNRVVSYRGIPTVWGDEGVNTDSENEEFEVHNERTAFIKTQSAL</sequence>
<dbReference type="PROSITE" id="PS00136">
    <property type="entry name" value="SUBTILASE_ASP"/>
    <property type="match status" value="1"/>
</dbReference>